<dbReference type="InterPro" id="IPR045078">
    <property type="entry name" value="TST/MPST-like"/>
</dbReference>
<reference evidence="4 5" key="1">
    <citation type="journal article" date="2022" name="Evol. Bioinform. Online">
        <title>Draft Genome Sequence of Oceanobacillus jordanicus Strain GSFE11, a Halotolerant Plant Growth-Promoting Bacterial Endophyte Isolated From the Jordan Valley.</title>
        <authorList>
            <person name="Alhindi T."/>
            <person name="Albdaiwi R."/>
        </authorList>
    </citation>
    <scope>NUCLEOTIDE SEQUENCE [LARGE SCALE GENOMIC DNA]</scope>
    <source>
        <strain evidence="4 5">GSFE11</strain>
    </source>
</reference>
<dbReference type="PANTHER" id="PTHR11364:SF27">
    <property type="entry name" value="SULFURTRANSFERASE"/>
    <property type="match status" value="1"/>
</dbReference>
<dbReference type="Proteomes" id="UP001199631">
    <property type="component" value="Unassembled WGS sequence"/>
</dbReference>
<dbReference type="SMART" id="SM00450">
    <property type="entry name" value="RHOD"/>
    <property type="match status" value="2"/>
</dbReference>
<keyword evidence="5" id="KW-1185">Reference proteome</keyword>
<evidence type="ECO:0000256" key="2">
    <source>
        <dbReference type="ARBA" id="ARBA00022737"/>
    </source>
</evidence>
<dbReference type="AlphaFoldDB" id="A0AAW5B5I8"/>
<dbReference type="PANTHER" id="PTHR11364">
    <property type="entry name" value="THIOSULFATE SULFERTANSFERASE"/>
    <property type="match status" value="1"/>
</dbReference>
<accession>A0AAW5B5I8</accession>
<dbReference type="GO" id="GO:0004792">
    <property type="term" value="F:thiosulfate-cyanide sulfurtransferase activity"/>
    <property type="evidence" value="ECO:0007669"/>
    <property type="project" value="InterPro"/>
</dbReference>
<evidence type="ECO:0000259" key="3">
    <source>
        <dbReference type="PROSITE" id="PS50206"/>
    </source>
</evidence>
<organism evidence="4 5">
    <name type="scientific">Oceanobacillus jordanicus</name>
    <dbReference type="NCBI Taxonomy" id="2867266"/>
    <lineage>
        <taxon>Bacteria</taxon>
        <taxon>Bacillati</taxon>
        <taxon>Bacillota</taxon>
        <taxon>Bacilli</taxon>
        <taxon>Bacillales</taxon>
        <taxon>Bacillaceae</taxon>
        <taxon>Oceanobacillus</taxon>
    </lineage>
</organism>
<keyword evidence="2" id="KW-0677">Repeat</keyword>
<evidence type="ECO:0000256" key="1">
    <source>
        <dbReference type="ARBA" id="ARBA00022679"/>
    </source>
</evidence>
<dbReference type="InterPro" id="IPR001307">
    <property type="entry name" value="Thiosulphate_STrfase_CS"/>
</dbReference>
<dbReference type="RefSeq" id="WP_238019482.1">
    <property type="nucleotide sequence ID" value="NZ_JAIFZM010000006.1"/>
</dbReference>
<dbReference type="CDD" id="cd01449">
    <property type="entry name" value="TST_Repeat_2"/>
    <property type="match status" value="1"/>
</dbReference>
<dbReference type="InterPro" id="IPR001763">
    <property type="entry name" value="Rhodanese-like_dom"/>
</dbReference>
<dbReference type="Pfam" id="PF00581">
    <property type="entry name" value="Rhodanese"/>
    <property type="match status" value="2"/>
</dbReference>
<keyword evidence="1" id="KW-0808">Transferase</keyword>
<dbReference type="PROSITE" id="PS50206">
    <property type="entry name" value="RHODANESE_3"/>
    <property type="match status" value="2"/>
</dbReference>
<comment type="caution">
    <text evidence="4">The sequence shown here is derived from an EMBL/GenBank/DDBJ whole genome shotgun (WGS) entry which is preliminary data.</text>
</comment>
<sequence length="280" mass="32238">MTYIISVSRLKNRLENNRDNTVIVDVRFQLTDSEAGRKQYIKDHLPGAVYLDLEKDLSSKAEKHGGKHPLPDMTTFARKVGNIGIDHDTTVVIYDQANEMFAARLWWLLHCLGHEKAYVLDGGYEEWLRQENPVTDQMPVLEPKRFRPILRDEQTANIDEVKEKLENDTAIVIDSRERERYLGNIEPLYHKAGHIPGAKNFFWKDVLNKKGSWKKEEVLREHFSAISKDKEVIVSCGSGISACPNILALKMAGYDNVKLYPGSFSDWISYEENKIETKEE</sequence>
<dbReference type="SUPFAM" id="SSF52821">
    <property type="entry name" value="Rhodanese/Cell cycle control phosphatase"/>
    <property type="match status" value="2"/>
</dbReference>
<name>A0AAW5B5I8_9BACI</name>
<evidence type="ECO:0000313" key="4">
    <source>
        <dbReference type="EMBL" id="MCG3419278.1"/>
    </source>
</evidence>
<gene>
    <name evidence="4" type="ORF">K3T81_08950</name>
</gene>
<dbReference type="Gene3D" id="3.40.250.10">
    <property type="entry name" value="Rhodanese-like domain"/>
    <property type="match status" value="2"/>
</dbReference>
<dbReference type="CDD" id="cd01448">
    <property type="entry name" value="TST_Repeat_1"/>
    <property type="match status" value="1"/>
</dbReference>
<proteinExistence type="predicted"/>
<feature type="domain" description="Rhodanese" evidence="3">
    <location>
        <begin position="17"/>
        <end position="136"/>
    </location>
</feature>
<dbReference type="InterPro" id="IPR036873">
    <property type="entry name" value="Rhodanese-like_dom_sf"/>
</dbReference>
<dbReference type="PROSITE" id="PS00380">
    <property type="entry name" value="RHODANESE_1"/>
    <property type="match status" value="1"/>
</dbReference>
<feature type="domain" description="Rhodanese" evidence="3">
    <location>
        <begin position="166"/>
        <end position="276"/>
    </location>
</feature>
<evidence type="ECO:0000313" key="5">
    <source>
        <dbReference type="Proteomes" id="UP001199631"/>
    </source>
</evidence>
<dbReference type="EMBL" id="JAIFZM010000006">
    <property type="protein sequence ID" value="MCG3419278.1"/>
    <property type="molecule type" value="Genomic_DNA"/>
</dbReference>
<protein>
    <submittedName>
        <fullName evidence="4">Sulfurtransferase</fullName>
    </submittedName>
</protein>